<accession>A0A833QIB8</accession>
<proteinExistence type="inferred from homology"/>
<dbReference type="GO" id="GO:0016798">
    <property type="term" value="F:hydrolase activity, acting on glycosyl bonds"/>
    <property type="evidence" value="ECO:0007669"/>
    <property type="project" value="TreeGrafter"/>
</dbReference>
<dbReference type="PANTHER" id="PTHR42909:SF1">
    <property type="entry name" value="CARBOHYDRATE KINASE PFKB DOMAIN-CONTAINING PROTEIN"/>
    <property type="match status" value="1"/>
</dbReference>
<dbReference type="GO" id="GO:0005737">
    <property type="term" value="C:cytoplasm"/>
    <property type="evidence" value="ECO:0007669"/>
    <property type="project" value="TreeGrafter"/>
</dbReference>
<sequence length="419" mass="44795">MESSAKRRLESISRHLIQPSQRILSSGFCPSPLSVDTGFWERAPVVIGGMVLDIQAIPREEPSPGTTTPGKVRYINGGVARNVAECMSKLGTKPLIISVIGADMAGEQLMSYWKSTGLPTEGILKLEGVATPVVSVVFGSKGESVAAVASVDAVESSLTPGWVERFHQNICGAPVVMVDANLPFQTLEFACRMAVGAGVPVWFEPVSVIKSSRIAPVANFVTCTSPNEGELIAMANVLSPQTKFEINLEEIKEKGLPVEDLFQMLKSAIISLLDKGIKLLLITLGSNGLFLCHSRNLNFCRENYNSNLNADRFLGQLYQAVNSIYYNGFFARSSSEFCAFHFPAIPAEVVSVIGAGDCLVAGTLAGICAGLDVVRSVAVGVVAAKAAVESKNNVADKFLVTNIRDEVKEVLSCVKPLLL</sequence>
<keyword evidence="2" id="KW-0808">Transferase</keyword>
<keyword evidence="3" id="KW-0479">Metal-binding</keyword>
<dbReference type="InterPro" id="IPR029056">
    <property type="entry name" value="Ribokinase-like"/>
</dbReference>
<dbReference type="InterPro" id="IPR002173">
    <property type="entry name" value="Carboh/pur_kinase_PfkB_CS"/>
</dbReference>
<dbReference type="AlphaFoldDB" id="A0A833QIB8"/>
<evidence type="ECO:0000256" key="2">
    <source>
        <dbReference type="ARBA" id="ARBA00022679"/>
    </source>
</evidence>
<evidence type="ECO:0000256" key="4">
    <source>
        <dbReference type="ARBA" id="ARBA00022777"/>
    </source>
</evidence>
<evidence type="ECO:0000256" key="1">
    <source>
        <dbReference type="ARBA" id="ARBA00010688"/>
    </source>
</evidence>
<protein>
    <submittedName>
        <fullName evidence="6">Pseudouridine kinase</fullName>
    </submittedName>
</protein>
<keyword evidence="7" id="KW-1185">Reference proteome</keyword>
<dbReference type="Gene3D" id="3.40.1190.20">
    <property type="match status" value="1"/>
</dbReference>
<dbReference type="SUPFAM" id="SSF53613">
    <property type="entry name" value="Ribokinase-like"/>
    <property type="match status" value="1"/>
</dbReference>
<evidence type="ECO:0000313" key="6">
    <source>
        <dbReference type="EMBL" id="KAF3323199.1"/>
    </source>
</evidence>
<dbReference type="GO" id="GO:0004730">
    <property type="term" value="F:pseudouridylate synthase activity"/>
    <property type="evidence" value="ECO:0007669"/>
    <property type="project" value="TreeGrafter"/>
</dbReference>
<name>A0A833QIB8_9POAL</name>
<evidence type="ECO:0000259" key="5">
    <source>
        <dbReference type="Pfam" id="PF00294"/>
    </source>
</evidence>
<dbReference type="PROSITE" id="PS00583">
    <property type="entry name" value="PFKB_KINASES_1"/>
    <property type="match status" value="1"/>
</dbReference>
<dbReference type="EMBL" id="SWLB01000023">
    <property type="protein sequence ID" value="KAF3323199.1"/>
    <property type="molecule type" value="Genomic_DNA"/>
</dbReference>
<evidence type="ECO:0000256" key="3">
    <source>
        <dbReference type="ARBA" id="ARBA00022723"/>
    </source>
</evidence>
<comment type="caution">
    <text evidence="6">The sequence shown here is derived from an EMBL/GenBank/DDBJ whole genome shotgun (WGS) entry which is preliminary data.</text>
</comment>
<organism evidence="6 7">
    <name type="scientific">Carex littledalei</name>
    <dbReference type="NCBI Taxonomy" id="544730"/>
    <lineage>
        <taxon>Eukaryota</taxon>
        <taxon>Viridiplantae</taxon>
        <taxon>Streptophyta</taxon>
        <taxon>Embryophyta</taxon>
        <taxon>Tracheophyta</taxon>
        <taxon>Spermatophyta</taxon>
        <taxon>Magnoliopsida</taxon>
        <taxon>Liliopsida</taxon>
        <taxon>Poales</taxon>
        <taxon>Cyperaceae</taxon>
        <taxon>Cyperoideae</taxon>
        <taxon>Cariceae</taxon>
        <taxon>Carex</taxon>
        <taxon>Carex subgen. Euthyceras</taxon>
    </lineage>
</organism>
<dbReference type="Pfam" id="PF00294">
    <property type="entry name" value="PfkB"/>
    <property type="match status" value="2"/>
</dbReference>
<dbReference type="PRINTS" id="PR00990">
    <property type="entry name" value="RIBOKINASE"/>
</dbReference>
<feature type="domain" description="Carbohydrate kinase PfkB" evidence="5">
    <location>
        <begin position="340"/>
        <end position="392"/>
    </location>
</feature>
<feature type="domain" description="Carbohydrate kinase PfkB" evidence="5">
    <location>
        <begin position="45"/>
        <end position="294"/>
    </location>
</feature>
<dbReference type="PANTHER" id="PTHR42909">
    <property type="entry name" value="ZGC:136858"/>
    <property type="match status" value="1"/>
</dbReference>
<evidence type="ECO:0000313" key="7">
    <source>
        <dbReference type="Proteomes" id="UP000623129"/>
    </source>
</evidence>
<keyword evidence="4 6" id="KW-0418">Kinase</keyword>
<gene>
    <name evidence="6" type="ORF">FCM35_KLT11930</name>
</gene>
<dbReference type="GO" id="GO:0046872">
    <property type="term" value="F:metal ion binding"/>
    <property type="evidence" value="ECO:0007669"/>
    <property type="project" value="UniProtKB-KW"/>
</dbReference>
<dbReference type="InterPro" id="IPR011611">
    <property type="entry name" value="PfkB_dom"/>
</dbReference>
<dbReference type="InterPro" id="IPR002139">
    <property type="entry name" value="Ribo/fructo_kinase"/>
</dbReference>
<dbReference type="GO" id="GO:0016301">
    <property type="term" value="F:kinase activity"/>
    <property type="evidence" value="ECO:0007669"/>
    <property type="project" value="UniProtKB-KW"/>
</dbReference>
<dbReference type="Proteomes" id="UP000623129">
    <property type="component" value="Unassembled WGS sequence"/>
</dbReference>
<reference evidence="6" key="1">
    <citation type="submission" date="2020-01" db="EMBL/GenBank/DDBJ databases">
        <title>Genome sequence of Kobresia littledalei, the first chromosome-level genome in the family Cyperaceae.</title>
        <authorList>
            <person name="Qu G."/>
        </authorList>
    </citation>
    <scope>NUCLEOTIDE SEQUENCE</scope>
    <source>
        <strain evidence="6">C.B.Clarke</strain>
        <tissue evidence="6">Leaf</tissue>
    </source>
</reference>
<dbReference type="OrthoDB" id="198885at2759"/>
<comment type="similarity">
    <text evidence="1">Belongs to the carbohydrate kinase PfkB family.</text>
</comment>